<dbReference type="InParanoid" id="D0NW50"/>
<dbReference type="GeneID" id="9471344"/>
<name>D0NW50_PHYIT</name>
<protein>
    <submittedName>
        <fullName evidence="1">Uncharacterized protein</fullName>
    </submittedName>
</protein>
<evidence type="ECO:0000313" key="1">
    <source>
        <dbReference type="EMBL" id="EEY66935.1"/>
    </source>
</evidence>
<dbReference type="HOGENOM" id="CLU_2659893_0_0_1"/>
<dbReference type="KEGG" id="pif:PITG_17813"/>
<dbReference type="EMBL" id="DS028173">
    <property type="protein sequence ID" value="EEY66935.1"/>
    <property type="molecule type" value="Genomic_DNA"/>
</dbReference>
<dbReference type="RefSeq" id="XP_002896653.1">
    <property type="nucleotide sequence ID" value="XM_002896607.1"/>
</dbReference>
<sequence>MQTPPSGTNTSTTLIVKVTSVVVGCGQESFPVHRMERNLMELKRHVRAQFFEPADARKLDAIDIGSLMSRCKKYKL</sequence>
<dbReference type="Proteomes" id="UP000006643">
    <property type="component" value="Unassembled WGS sequence"/>
</dbReference>
<dbReference type="AlphaFoldDB" id="D0NW50"/>
<evidence type="ECO:0000313" key="2">
    <source>
        <dbReference type="Proteomes" id="UP000006643"/>
    </source>
</evidence>
<gene>
    <name evidence="1" type="ORF">PITG_17813</name>
</gene>
<reference evidence="2" key="1">
    <citation type="journal article" date="2009" name="Nature">
        <title>Genome sequence and analysis of the Irish potato famine pathogen Phytophthora infestans.</title>
        <authorList>
            <consortium name="The Broad Institute Genome Sequencing Platform"/>
            <person name="Haas B.J."/>
            <person name="Kamoun S."/>
            <person name="Zody M.C."/>
            <person name="Jiang R.H."/>
            <person name="Handsaker R.E."/>
            <person name="Cano L.M."/>
            <person name="Grabherr M."/>
            <person name="Kodira C.D."/>
            <person name="Raffaele S."/>
            <person name="Torto-Alalibo T."/>
            <person name="Bozkurt T.O."/>
            <person name="Ah-Fong A.M."/>
            <person name="Alvarado L."/>
            <person name="Anderson V.L."/>
            <person name="Armstrong M.R."/>
            <person name="Avrova A."/>
            <person name="Baxter L."/>
            <person name="Beynon J."/>
            <person name="Boevink P.C."/>
            <person name="Bollmann S.R."/>
            <person name="Bos J.I."/>
            <person name="Bulone V."/>
            <person name="Cai G."/>
            <person name="Cakir C."/>
            <person name="Carrington J.C."/>
            <person name="Chawner M."/>
            <person name="Conti L."/>
            <person name="Costanzo S."/>
            <person name="Ewan R."/>
            <person name="Fahlgren N."/>
            <person name="Fischbach M.A."/>
            <person name="Fugelstad J."/>
            <person name="Gilroy E.M."/>
            <person name="Gnerre S."/>
            <person name="Green P.J."/>
            <person name="Grenville-Briggs L.J."/>
            <person name="Griffith J."/>
            <person name="Grunwald N.J."/>
            <person name="Horn K."/>
            <person name="Horner N.R."/>
            <person name="Hu C.H."/>
            <person name="Huitema E."/>
            <person name="Jeong D.H."/>
            <person name="Jones A.M."/>
            <person name="Jones J.D."/>
            <person name="Jones R.W."/>
            <person name="Karlsson E.K."/>
            <person name="Kunjeti S.G."/>
            <person name="Lamour K."/>
            <person name="Liu Z."/>
            <person name="Ma L."/>
            <person name="Maclean D."/>
            <person name="Chibucos M.C."/>
            <person name="McDonald H."/>
            <person name="McWalters J."/>
            <person name="Meijer H.J."/>
            <person name="Morgan W."/>
            <person name="Morris P.F."/>
            <person name="Munro C.A."/>
            <person name="O'Neill K."/>
            <person name="Ospina-Giraldo M."/>
            <person name="Pinzon A."/>
            <person name="Pritchard L."/>
            <person name="Ramsahoye B."/>
            <person name="Ren Q."/>
            <person name="Restrepo S."/>
            <person name="Roy S."/>
            <person name="Sadanandom A."/>
            <person name="Savidor A."/>
            <person name="Schornack S."/>
            <person name="Schwartz D.C."/>
            <person name="Schumann U.D."/>
            <person name="Schwessinger B."/>
            <person name="Seyer L."/>
            <person name="Sharpe T."/>
            <person name="Silvar C."/>
            <person name="Song J."/>
            <person name="Studholme D.J."/>
            <person name="Sykes S."/>
            <person name="Thines M."/>
            <person name="van de Vondervoort P.J."/>
            <person name="Phuntumart V."/>
            <person name="Wawra S."/>
            <person name="Weide R."/>
            <person name="Win J."/>
            <person name="Young C."/>
            <person name="Zhou S."/>
            <person name="Fry W."/>
            <person name="Meyers B.C."/>
            <person name="van West P."/>
            <person name="Ristaino J."/>
            <person name="Govers F."/>
            <person name="Birch P.R."/>
            <person name="Whisson S.C."/>
            <person name="Judelson H.S."/>
            <person name="Nusbaum C."/>
        </authorList>
    </citation>
    <scope>NUCLEOTIDE SEQUENCE [LARGE SCALE GENOMIC DNA]</scope>
    <source>
        <strain evidence="2">T30-4</strain>
    </source>
</reference>
<organism evidence="1 2">
    <name type="scientific">Phytophthora infestans (strain T30-4)</name>
    <name type="common">Potato late blight agent</name>
    <dbReference type="NCBI Taxonomy" id="403677"/>
    <lineage>
        <taxon>Eukaryota</taxon>
        <taxon>Sar</taxon>
        <taxon>Stramenopiles</taxon>
        <taxon>Oomycota</taxon>
        <taxon>Peronosporomycetes</taxon>
        <taxon>Peronosporales</taxon>
        <taxon>Peronosporaceae</taxon>
        <taxon>Phytophthora</taxon>
    </lineage>
</organism>
<proteinExistence type="predicted"/>
<accession>D0NW50</accession>
<dbReference type="VEuPathDB" id="FungiDB:PITG_17813"/>
<keyword evidence="2" id="KW-1185">Reference proteome</keyword>